<accession>X0W4U8</accession>
<reference evidence="1" key="1">
    <citation type="journal article" date="2014" name="Front. Microbiol.">
        <title>High frequency of phylogenetically diverse reductive dehalogenase-homologous genes in deep subseafloor sedimentary metagenomes.</title>
        <authorList>
            <person name="Kawai M."/>
            <person name="Futagami T."/>
            <person name="Toyoda A."/>
            <person name="Takaki Y."/>
            <person name="Nishi S."/>
            <person name="Hori S."/>
            <person name="Arai W."/>
            <person name="Tsubouchi T."/>
            <person name="Morono Y."/>
            <person name="Uchiyama I."/>
            <person name="Ito T."/>
            <person name="Fujiyama A."/>
            <person name="Inagaki F."/>
            <person name="Takami H."/>
        </authorList>
    </citation>
    <scope>NUCLEOTIDE SEQUENCE</scope>
    <source>
        <strain evidence="1">Expedition CK06-06</strain>
    </source>
</reference>
<evidence type="ECO:0000313" key="1">
    <source>
        <dbReference type="EMBL" id="GAG07741.1"/>
    </source>
</evidence>
<gene>
    <name evidence="1" type="ORF">S01H1_44482</name>
</gene>
<proteinExistence type="predicted"/>
<comment type="caution">
    <text evidence="1">The sequence shown here is derived from an EMBL/GenBank/DDBJ whole genome shotgun (WGS) entry which is preliminary data.</text>
</comment>
<dbReference type="EMBL" id="BARS01028376">
    <property type="protein sequence ID" value="GAG07741.1"/>
    <property type="molecule type" value="Genomic_DNA"/>
</dbReference>
<protein>
    <submittedName>
        <fullName evidence="1">Uncharacterized protein</fullName>
    </submittedName>
</protein>
<dbReference type="AlphaFoldDB" id="X0W4U8"/>
<name>X0W4U8_9ZZZZ</name>
<organism evidence="1">
    <name type="scientific">marine sediment metagenome</name>
    <dbReference type="NCBI Taxonomy" id="412755"/>
    <lineage>
        <taxon>unclassified sequences</taxon>
        <taxon>metagenomes</taxon>
        <taxon>ecological metagenomes</taxon>
    </lineage>
</organism>
<feature type="non-terminal residue" evidence="1">
    <location>
        <position position="1"/>
    </location>
</feature>
<sequence length="32" mass="3758">PVSSHLLKERIAKLLVVFKRDIIDAEKQLRIK</sequence>